<evidence type="ECO:0000313" key="1">
    <source>
        <dbReference type="EMBL" id="KAJ0091432.1"/>
    </source>
</evidence>
<name>A0ACC1AXR6_9ROSI</name>
<dbReference type="EMBL" id="CM047904">
    <property type="protein sequence ID" value="KAJ0091432.1"/>
    <property type="molecule type" value="Genomic_DNA"/>
</dbReference>
<dbReference type="Proteomes" id="UP001164250">
    <property type="component" value="Chromosome 8"/>
</dbReference>
<evidence type="ECO:0000313" key="2">
    <source>
        <dbReference type="Proteomes" id="UP001164250"/>
    </source>
</evidence>
<accession>A0ACC1AXR6</accession>
<organism evidence="1 2">
    <name type="scientific">Pistacia atlantica</name>
    <dbReference type="NCBI Taxonomy" id="434234"/>
    <lineage>
        <taxon>Eukaryota</taxon>
        <taxon>Viridiplantae</taxon>
        <taxon>Streptophyta</taxon>
        <taxon>Embryophyta</taxon>
        <taxon>Tracheophyta</taxon>
        <taxon>Spermatophyta</taxon>
        <taxon>Magnoliopsida</taxon>
        <taxon>eudicotyledons</taxon>
        <taxon>Gunneridae</taxon>
        <taxon>Pentapetalae</taxon>
        <taxon>rosids</taxon>
        <taxon>malvids</taxon>
        <taxon>Sapindales</taxon>
        <taxon>Anacardiaceae</taxon>
        <taxon>Pistacia</taxon>
    </lineage>
</organism>
<proteinExistence type="predicted"/>
<gene>
    <name evidence="1" type="ORF">Patl1_13814</name>
</gene>
<comment type="caution">
    <text evidence="1">The sequence shown here is derived from an EMBL/GenBank/DDBJ whole genome shotgun (WGS) entry which is preliminary data.</text>
</comment>
<keyword evidence="2" id="KW-1185">Reference proteome</keyword>
<reference evidence="2" key="1">
    <citation type="journal article" date="2023" name="G3 (Bethesda)">
        <title>Genome assembly and association tests identify interacting loci associated with vigor, precocity, and sex in interspecific pistachio rootstocks.</title>
        <authorList>
            <person name="Palmer W."/>
            <person name="Jacygrad E."/>
            <person name="Sagayaradj S."/>
            <person name="Cavanaugh K."/>
            <person name="Han R."/>
            <person name="Bertier L."/>
            <person name="Beede B."/>
            <person name="Kafkas S."/>
            <person name="Golino D."/>
            <person name="Preece J."/>
            <person name="Michelmore R."/>
        </authorList>
    </citation>
    <scope>NUCLEOTIDE SEQUENCE [LARGE SCALE GENOMIC DNA]</scope>
</reference>
<protein>
    <submittedName>
        <fullName evidence="1">Uncharacterized protein</fullName>
    </submittedName>
</protein>
<sequence length="286" mass="32118">MRLDGLKDNISTHNSILKGLCIVGKLEQAGIYLKHMTKANMKPDVISYRVVINGYCKTGKSDEAISLLKEMQAGGIKPNVSSFNDVFRILVGNEELDRAILLLNKMPKMGCLPNFISYSTIICGLCMAKGRMQEVEGLLDAMFRSGHNIDATMYSCLLKGYCEDGNLGAAMRIAYEMVSKKFVINLESISILFKELCAKMKFTEAETLFEMCVRCPVDDKDNYRRILDEQLSVWNLILLLSFVSINLGVGVELMAASAMMLPNDRSLVRSMLLLCQHRRELLNFNI</sequence>